<keyword evidence="1" id="KW-1133">Transmembrane helix</keyword>
<feature type="transmembrane region" description="Helical" evidence="1">
    <location>
        <begin position="12"/>
        <end position="30"/>
    </location>
</feature>
<evidence type="ECO:0000313" key="2">
    <source>
        <dbReference type="EMBL" id="MEQ2469738.1"/>
    </source>
</evidence>
<name>A0ABV1F8M8_9FIRM</name>
<feature type="transmembrane region" description="Helical" evidence="1">
    <location>
        <begin position="142"/>
        <end position="160"/>
    </location>
</feature>
<dbReference type="RefSeq" id="WP_015523336.1">
    <property type="nucleotide sequence ID" value="NZ_JBBMEZ010000011.1"/>
</dbReference>
<dbReference type="EMBL" id="JBBMEZ010000011">
    <property type="protein sequence ID" value="MEQ2469738.1"/>
    <property type="molecule type" value="Genomic_DNA"/>
</dbReference>
<keyword evidence="3" id="KW-1185">Reference proteome</keyword>
<dbReference type="Proteomes" id="UP001490816">
    <property type="component" value="Unassembled WGS sequence"/>
</dbReference>
<keyword evidence="1" id="KW-0812">Transmembrane</keyword>
<gene>
    <name evidence="2" type="ORF">WMO39_05230</name>
</gene>
<evidence type="ECO:0000313" key="3">
    <source>
        <dbReference type="Proteomes" id="UP001490816"/>
    </source>
</evidence>
<organism evidence="2 3">
    <name type="scientific">Ruminococcoides intestinale</name>
    <dbReference type="NCBI Taxonomy" id="3133162"/>
    <lineage>
        <taxon>Bacteria</taxon>
        <taxon>Bacillati</taxon>
        <taxon>Bacillota</taxon>
        <taxon>Clostridia</taxon>
        <taxon>Eubacteriales</taxon>
        <taxon>Oscillospiraceae</taxon>
        <taxon>Ruminococcoides</taxon>
    </lineage>
</organism>
<accession>A0ABV1F8M8</accession>
<feature type="transmembrane region" description="Helical" evidence="1">
    <location>
        <begin position="77"/>
        <end position="100"/>
    </location>
</feature>
<reference evidence="2 3" key="1">
    <citation type="submission" date="2024-03" db="EMBL/GenBank/DDBJ databases">
        <title>Human intestinal bacterial collection.</title>
        <authorList>
            <person name="Pauvert C."/>
            <person name="Hitch T.C.A."/>
            <person name="Clavel T."/>
        </authorList>
    </citation>
    <scope>NUCLEOTIDE SEQUENCE [LARGE SCALE GENOMIC DNA]</scope>
    <source>
        <strain evidence="2 3">CLA-JM-H38</strain>
    </source>
</reference>
<comment type="caution">
    <text evidence="2">The sequence shown here is derived from an EMBL/GenBank/DDBJ whole genome shotgun (WGS) entry which is preliminary data.</text>
</comment>
<feature type="transmembrane region" description="Helical" evidence="1">
    <location>
        <begin position="112"/>
        <end position="136"/>
    </location>
</feature>
<protein>
    <submittedName>
        <fullName evidence="2">Uncharacterized protein</fullName>
    </submittedName>
</protein>
<proteinExistence type="predicted"/>
<evidence type="ECO:0000256" key="1">
    <source>
        <dbReference type="SAM" id="Phobius"/>
    </source>
</evidence>
<keyword evidence="1" id="KW-0472">Membrane</keyword>
<sequence>MNENSNPEILTTIIILSVLLAILSVTTAFCHTERSAGYKNKVNIGKKNHIIIYPIFFVLHMTAILLFNLPFPDLTCYLSFSIGSIVFIFLIQTVIAYFTMFKKFECDTGTKVGKSIVFSLISTPFYSILFGVAFAFFFPYSFGIPILMIIGLFIYCITSYR</sequence>
<feature type="transmembrane region" description="Helical" evidence="1">
    <location>
        <begin position="50"/>
        <end position="71"/>
    </location>
</feature>